<dbReference type="InterPro" id="IPR011152">
    <property type="entry name" value="Pesterase_MJ0912"/>
</dbReference>
<dbReference type="PANTHER" id="PTHR42850:SF2">
    <property type="entry name" value="BLL5683 PROTEIN"/>
    <property type="match status" value="1"/>
</dbReference>
<keyword evidence="4" id="KW-1185">Reference proteome</keyword>
<dbReference type="InterPro" id="IPR050126">
    <property type="entry name" value="Ap4A_hydrolase"/>
</dbReference>
<dbReference type="AlphaFoldDB" id="A0A6S6XZA9"/>
<organism evidence="3 4">
    <name type="scientific">Denitratisoma oestradiolicum</name>
    <dbReference type="NCBI Taxonomy" id="311182"/>
    <lineage>
        <taxon>Bacteria</taxon>
        <taxon>Pseudomonadati</taxon>
        <taxon>Pseudomonadota</taxon>
        <taxon>Betaproteobacteria</taxon>
        <taxon>Nitrosomonadales</taxon>
        <taxon>Sterolibacteriaceae</taxon>
        <taxon>Denitratisoma</taxon>
    </lineage>
</organism>
<evidence type="ECO:0000313" key="3">
    <source>
        <dbReference type="EMBL" id="CAB1370408.1"/>
    </source>
</evidence>
<dbReference type="OrthoDB" id="9813918at2"/>
<dbReference type="GO" id="GO:0005737">
    <property type="term" value="C:cytoplasm"/>
    <property type="evidence" value="ECO:0007669"/>
    <property type="project" value="TreeGrafter"/>
</dbReference>
<accession>A0A6S6XZA9</accession>
<evidence type="ECO:0000259" key="2">
    <source>
        <dbReference type="Pfam" id="PF12850"/>
    </source>
</evidence>
<dbReference type="GO" id="GO:0016791">
    <property type="term" value="F:phosphatase activity"/>
    <property type="evidence" value="ECO:0007669"/>
    <property type="project" value="TreeGrafter"/>
</dbReference>
<name>A0A6S6XZA9_9PROT</name>
<reference evidence="3 4" key="1">
    <citation type="submission" date="2020-03" db="EMBL/GenBank/DDBJ databases">
        <authorList>
            <consortium name="Genoscope - CEA"/>
            <person name="William W."/>
        </authorList>
    </citation>
    <scope>NUCLEOTIDE SEQUENCE [LARGE SCALE GENOMIC DNA]</scope>
    <source>
        <strain evidence="4">DSM 16959</strain>
    </source>
</reference>
<dbReference type="Proteomes" id="UP000515733">
    <property type="component" value="Chromosome"/>
</dbReference>
<dbReference type="SUPFAM" id="SSF56300">
    <property type="entry name" value="Metallo-dependent phosphatases"/>
    <property type="match status" value="1"/>
</dbReference>
<dbReference type="KEGG" id="doe:DENOEST_3254"/>
<dbReference type="Gene3D" id="3.60.21.10">
    <property type="match status" value="1"/>
</dbReference>
<proteinExistence type="inferred from homology"/>
<feature type="domain" description="Calcineurin-like phosphoesterase" evidence="2">
    <location>
        <begin position="1"/>
        <end position="206"/>
    </location>
</feature>
<dbReference type="Pfam" id="PF12850">
    <property type="entry name" value="Metallophos_2"/>
    <property type="match status" value="1"/>
</dbReference>
<dbReference type="InterPro" id="IPR029052">
    <property type="entry name" value="Metallo-depent_PP-like"/>
</dbReference>
<evidence type="ECO:0000256" key="1">
    <source>
        <dbReference type="ARBA" id="ARBA00008950"/>
    </source>
</evidence>
<evidence type="ECO:0000313" key="4">
    <source>
        <dbReference type="Proteomes" id="UP000515733"/>
    </source>
</evidence>
<comment type="similarity">
    <text evidence="1">Belongs to the metallophosphoesterase superfamily. YfcE family.</text>
</comment>
<dbReference type="EMBL" id="LR778301">
    <property type="protein sequence ID" value="CAB1370408.1"/>
    <property type="molecule type" value="Genomic_DNA"/>
</dbReference>
<protein>
    <submittedName>
        <fullName evidence="3">Metallophosphatase family protein</fullName>
    </submittedName>
</protein>
<sequence>MKLALLADIHSNLEALEACLAHARSRGAERFIFIGDLVGYNADPEAVLLRVMELVRRGVALAVKGNHDAAVAGDDRDRMNEAAAVAVRWTRERLPTEMLGFLADLPLYIRQDRMLFVHASAAAPERWTYIDNSLRAAASMNATDATHIFSGHVHDPVLYYMGADHRPQPFMPAYGIPIPVGRHRHWLAIVGSCGQPRDGDPAARYVEMDVGRAMVTFHRIPYDHMSAARKVRQAGLPEEFARRLETGG</sequence>
<dbReference type="PANTHER" id="PTHR42850">
    <property type="entry name" value="METALLOPHOSPHOESTERASE"/>
    <property type="match status" value="1"/>
</dbReference>
<gene>
    <name evidence="3" type="ORF">DENOEST_3254</name>
</gene>
<dbReference type="InterPro" id="IPR024654">
    <property type="entry name" value="Calcineurin-like_PHP_lpxH"/>
</dbReference>
<dbReference type="CDD" id="cd00838">
    <property type="entry name" value="MPP_superfamily"/>
    <property type="match status" value="1"/>
</dbReference>
<dbReference type="RefSeq" id="WP_145771483.1">
    <property type="nucleotide sequence ID" value="NZ_LR778301.1"/>
</dbReference>
<dbReference type="PIRSF" id="PIRSF000883">
    <property type="entry name" value="Pesterase_MJ0912"/>
    <property type="match status" value="1"/>
</dbReference>